<name>A0ABU6KLA0_9BACI</name>
<feature type="transmembrane region" description="Helical" evidence="6">
    <location>
        <begin position="480"/>
        <end position="502"/>
    </location>
</feature>
<gene>
    <name evidence="7" type="ORF">QGM71_21325</name>
</gene>
<dbReference type="RefSeq" id="WP_327609528.1">
    <property type="nucleotide sequence ID" value="NZ_JARZFX010000026.1"/>
</dbReference>
<evidence type="ECO:0000256" key="2">
    <source>
        <dbReference type="ARBA" id="ARBA00022475"/>
    </source>
</evidence>
<feature type="transmembrane region" description="Helical" evidence="6">
    <location>
        <begin position="191"/>
        <end position="211"/>
    </location>
</feature>
<feature type="transmembrane region" description="Helical" evidence="6">
    <location>
        <begin position="454"/>
        <end position="474"/>
    </location>
</feature>
<dbReference type="PANTHER" id="PTHR30250:SF29">
    <property type="entry name" value="POLYSACCHARIDE BIOSYNTHESIS PROTEIN C-TERMINAL DOMAIN-CONTAINING PROTEIN"/>
    <property type="match status" value="1"/>
</dbReference>
<dbReference type="InterPro" id="IPR050833">
    <property type="entry name" value="Poly_Biosynth_Transport"/>
</dbReference>
<feature type="transmembrane region" description="Helical" evidence="6">
    <location>
        <begin position="360"/>
        <end position="378"/>
    </location>
</feature>
<proteinExistence type="predicted"/>
<protein>
    <submittedName>
        <fullName evidence="7">Polysaccharide biosynthesis protein</fullName>
    </submittedName>
</protein>
<evidence type="ECO:0000256" key="6">
    <source>
        <dbReference type="SAM" id="Phobius"/>
    </source>
</evidence>
<feature type="transmembrane region" description="Helical" evidence="6">
    <location>
        <begin position="390"/>
        <end position="409"/>
    </location>
</feature>
<accession>A0ABU6KLA0</accession>
<comment type="subcellular location">
    <subcellularLocation>
        <location evidence="1">Cell membrane</location>
        <topology evidence="1">Multi-pass membrane protein</topology>
    </subcellularLocation>
</comment>
<comment type="caution">
    <text evidence="7">The sequence shown here is derived from an EMBL/GenBank/DDBJ whole genome shotgun (WGS) entry which is preliminary data.</text>
</comment>
<evidence type="ECO:0000256" key="4">
    <source>
        <dbReference type="ARBA" id="ARBA00022989"/>
    </source>
</evidence>
<feature type="transmembrane region" description="Helical" evidence="6">
    <location>
        <begin position="315"/>
        <end position="340"/>
    </location>
</feature>
<sequence length="527" mass="58587">MSGNETNKLVKGALLLTLAGLISKILSAGYRIPLQNMSGDIGFYIYQQVYPILGMVMVLSLYGFPSAISKMSVDMKEEGKTLSFKGFYIPIFIILLGLNGALFLFLFFNASSLAVWVGDARLANTYRFASFAFLLVPFTSLMRGVFQGNYYMKPTAISQVGEQFARVFIIIFAAIYIVIHGQDIYKIGQAAAMASIVGSFVAVLVLSVFFIKKKPYTKETVNIPWNYYVRTVLTLGIVAALNHMVLLVIQFADAFTLIPSLMDYGLTSLEAMETKGVFDRGQPLIQLGTVLGSAFALALIPTISKQKLENDPETFYQYIQGTLLFSFYLAIGATIGLIVIFPEANVLLFQNDKGTVNLQILVLSIFLCSMAITASSILQGLGHIKRTAGFIMIAFFIKWISNQLLVPIWGITGSAIATVLSLSMLCVVVLMELKRKLPQLKFFRRINWWALSKATLAMISYLIGLNYIFSLAGVTSRVLLLLYVLFIVSTGGIIYVYCLLRWKAFTEKELRMLPLAPFFIKIHKGRN</sequence>
<evidence type="ECO:0000256" key="1">
    <source>
        <dbReference type="ARBA" id="ARBA00004651"/>
    </source>
</evidence>
<organism evidence="7 8">
    <name type="scientific">Virgibacillus tibetensis</name>
    <dbReference type="NCBI Taxonomy" id="3042313"/>
    <lineage>
        <taxon>Bacteria</taxon>
        <taxon>Bacillati</taxon>
        <taxon>Bacillota</taxon>
        <taxon>Bacilli</taxon>
        <taxon>Bacillales</taxon>
        <taxon>Bacillaceae</taxon>
        <taxon>Virgibacillus</taxon>
    </lineage>
</organism>
<feature type="transmembrane region" description="Helical" evidence="6">
    <location>
        <begin position="43"/>
        <end position="65"/>
    </location>
</feature>
<feature type="transmembrane region" description="Helical" evidence="6">
    <location>
        <begin position="232"/>
        <end position="252"/>
    </location>
</feature>
<dbReference type="Proteomes" id="UP001335737">
    <property type="component" value="Unassembled WGS sequence"/>
</dbReference>
<dbReference type="Pfam" id="PF01943">
    <property type="entry name" value="Polysacc_synt"/>
    <property type="match status" value="1"/>
</dbReference>
<feature type="transmembrane region" description="Helical" evidence="6">
    <location>
        <begin position="128"/>
        <end position="146"/>
    </location>
</feature>
<evidence type="ECO:0000313" key="8">
    <source>
        <dbReference type="Proteomes" id="UP001335737"/>
    </source>
</evidence>
<evidence type="ECO:0000313" key="7">
    <source>
        <dbReference type="EMBL" id="MEC5425995.1"/>
    </source>
</evidence>
<keyword evidence="4 6" id="KW-1133">Transmembrane helix</keyword>
<feature type="transmembrane region" description="Helical" evidence="6">
    <location>
        <begin position="86"/>
        <end position="108"/>
    </location>
</feature>
<keyword evidence="5 6" id="KW-0472">Membrane</keyword>
<evidence type="ECO:0000256" key="5">
    <source>
        <dbReference type="ARBA" id="ARBA00023136"/>
    </source>
</evidence>
<dbReference type="CDD" id="cd13124">
    <property type="entry name" value="MATE_SpoVB_like"/>
    <property type="match status" value="1"/>
</dbReference>
<dbReference type="InterPro" id="IPR002797">
    <property type="entry name" value="Polysacc_synth"/>
</dbReference>
<reference evidence="7 8" key="1">
    <citation type="journal article" date="2024" name="Int. J. Syst. Evol. Microbiol.">
        <title>Virgibacillus tibetensis sp. nov., isolated from salt lake on the Tibetan Plateau of China.</title>
        <authorList>
            <person name="Phurbu D."/>
            <person name="Liu Z.-X."/>
            <person name="Wang R."/>
            <person name="Zheng Y.-Y."/>
            <person name="Liu H.-C."/>
            <person name="Zhou Y.-G."/>
            <person name="Yu Y.-J."/>
            <person name="Li A.-H."/>
        </authorList>
    </citation>
    <scope>NUCLEOTIDE SEQUENCE [LARGE SCALE GENOMIC DNA]</scope>
    <source>
        <strain evidence="7 8">C22-A2</strain>
    </source>
</reference>
<keyword evidence="3 6" id="KW-0812">Transmembrane</keyword>
<feature type="transmembrane region" description="Helical" evidence="6">
    <location>
        <begin position="167"/>
        <end position="185"/>
    </location>
</feature>
<dbReference type="InterPro" id="IPR024923">
    <property type="entry name" value="PG_synth_SpoVB"/>
</dbReference>
<dbReference type="EMBL" id="JARZFX010000026">
    <property type="protein sequence ID" value="MEC5425995.1"/>
    <property type="molecule type" value="Genomic_DNA"/>
</dbReference>
<evidence type="ECO:0000256" key="3">
    <source>
        <dbReference type="ARBA" id="ARBA00022692"/>
    </source>
</evidence>
<feature type="transmembrane region" description="Helical" evidence="6">
    <location>
        <begin position="284"/>
        <end position="303"/>
    </location>
</feature>
<dbReference type="PANTHER" id="PTHR30250">
    <property type="entry name" value="PST FAMILY PREDICTED COLANIC ACID TRANSPORTER"/>
    <property type="match status" value="1"/>
</dbReference>
<feature type="transmembrane region" description="Helical" evidence="6">
    <location>
        <begin position="415"/>
        <end position="433"/>
    </location>
</feature>
<keyword evidence="8" id="KW-1185">Reference proteome</keyword>
<keyword evidence="2" id="KW-1003">Cell membrane</keyword>